<sequence>MVVTVAGARIDILAAGAESKQCYGATGFLTFIVESGFPCVGDNARAEEKSLD</sequence>
<organism evidence="1 2">
    <name type="scientific">Pseudomonas fluorescens</name>
    <dbReference type="NCBI Taxonomy" id="294"/>
    <lineage>
        <taxon>Bacteria</taxon>
        <taxon>Pseudomonadati</taxon>
        <taxon>Pseudomonadota</taxon>
        <taxon>Gammaproteobacteria</taxon>
        <taxon>Pseudomonadales</taxon>
        <taxon>Pseudomonadaceae</taxon>
        <taxon>Pseudomonas</taxon>
    </lineage>
</organism>
<accession>A0A5E7Q0J8</accession>
<proteinExistence type="predicted"/>
<gene>
    <name evidence="1" type="ORF">PS880_05630</name>
</gene>
<dbReference type="AlphaFoldDB" id="A0A5E7Q0J8"/>
<protein>
    <submittedName>
        <fullName evidence="1">Uncharacterized protein</fullName>
    </submittedName>
</protein>
<dbReference type="Proteomes" id="UP000375525">
    <property type="component" value="Unassembled WGS sequence"/>
</dbReference>
<dbReference type="EMBL" id="CABVIH010000037">
    <property type="protein sequence ID" value="VVP55108.1"/>
    <property type="molecule type" value="Genomic_DNA"/>
</dbReference>
<evidence type="ECO:0000313" key="2">
    <source>
        <dbReference type="Proteomes" id="UP000375525"/>
    </source>
</evidence>
<reference evidence="1 2" key="1">
    <citation type="submission" date="2019-09" db="EMBL/GenBank/DDBJ databases">
        <authorList>
            <person name="Chandra G."/>
            <person name="Truman W A."/>
        </authorList>
    </citation>
    <scope>NUCLEOTIDE SEQUENCE [LARGE SCALE GENOMIC DNA]</scope>
    <source>
        <strain evidence="1">PS880</strain>
    </source>
</reference>
<evidence type="ECO:0000313" key="1">
    <source>
        <dbReference type="EMBL" id="VVP55108.1"/>
    </source>
</evidence>
<name>A0A5E7Q0J8_PSEFL</name>